<dbReference type="AlphaFoldDB" id="A0A413KAF9"/>
<dbReference type="GO" id="GO:0003796">
    <property type="term" value="F:lysozyme activity"/>
    <property type="evidence" value="ECO:0007669"/>
    <property type="project" value="InterPro"/>
</dbReference>
<comment type="caution">
    <text evidence="5">The sequence shown here is derived from an EMBL/GenBank/DDBJ whole genome shotgun (WGS) entry which is preliminary data.</text>
</comment>
<dbReference type="Gene3D" id="3.10.350.10">
    <property type="entry name" value="LysM domain"/>
    <property type="match status" value="2"/>
</dbReference>
<dbReference type="GO" id="GO:0016998">
    <property type="term" value="P:cell wall macromolecule catabolic process"/>
    <property type="evidence" value="ECO:0007669"/>
    <property type="project" value="InterPro"/>
</dbReference>
<sequence>MSLNGIDISNWQQGIDLSKVPCDFVISKATQGTGYVSSDCSRQVEQALALGKCVGIYHYVGGGNAVGEADYFVDNCRNWVGKVVFCLDWESEQNAAWGNEAYLEQVAARVKERIGVPPVIYVQASRYQQVKAVADRQNCGLWIAQYADMNATGYQQTPWNEGAYSCAIRQYSSAGRLDGWGGNLDLNKFYGDRAAWSKYAGGKGASVRPASTAPAAQPVQSRRTYTVQAGDTLSGIAAKFGVSTSQISGYRSGNPNLIYPGETLTIGGTAAPTQSAGTTYTVQSGDTLSGIAARFGTTYQSLAAKNGIANPNLIYPGQVLHI</sequence>
<keyword evidence="2" id="KW-0378">Hydrolase</keyword>
<evidence type="ECO:0000259" key="4">
    <source>
        <dbReference type="PROSITE" id="PS51782"/>
    </source>
</evidence>
<dbReference type="PANTHER" id="PTHR33734:SF22">
    <property type="entry name" value="MEMBRANE-BOUND LYTIC MUREIN TRANSGLYCOSYLASE D"/>
    <property type="match status" value="1"/>
</dbReference>
<dbReference type="SUPFAM" id="SSF51445">
    <property type="entry name" value="(Trans)glycosidases"/>
    <property type="match status" value="1"/>
</dbReference>
<evidence type="ECO:0000313" key="5">
    <source>
        <dbReference type="EMBL" id="RGY74389.1"/>
    </source>
</evidence>
<dbReference type="SMART" id="SM00257">
    <property type="entry name" value="LysM"/>
    <property type="match status" value="2"/>
</dbReference>
<dbReference type="PANTHER" id="PTHR33734">
    <property type="entry name" value="LYSM DOMAIN-CONTAINING GPI-ANCHORED PROTEIN 2"/>
    <property type="match status" value="1"/>
</dbReference>
<evidence type="ECO:0000256" key="1">
    <source>
        <dbReference type="ARBA" id="ARBA00010646"/>
    </source>
</evidence>
<dbReference type="InterPro" id="IPR018077">
    <property type="entry name" value="Glyco_hydro_fam25_subgr"/>
</dbReference>
<dbReference type="InterPro" id="IPR017853">
    <property type="entry name" value="GH"/>
</dbReference>
<dbReference type="EMBL" id="QSDK01000035">
    <property type="protein sequence ID" value="RGY74389.1"/>
    <property type="molecule type" value="Genomic_DNA"/>
</dbReference>
<dbReference type="SMART" id="SM00641">
    <property type="entry name" value="Glyco_25"/>
    <property type="match status" value="1"/>
</dbReference>
<dbReference type="Gene3D" id="3.20.20.80">
    <property type="entry name" value="Glycosidases"/>
    <property type="match status" value="1"/>
</dbReference>
<comment type="similarity">
    <text evidence="1">Belongs to the glycosyl hydrolase 25 family.</text>
</comment>
<evidence type="ECO:0000256" key="3">
    <source>
        <dbReference type="ARBA" id="ARBA00023295"/>
    </source>
</evidence>
<feature type="domain" description="LysM" evidence="4">
    <location>
        <begin position="223"/>
        <end position="266"/>
    </location>
</feature>
<dbReference type="Pfam" id="PF01476">
    <property type="entry name" value="LysM"/>
    <property type="match status" value="2"/>
</dbReference>
<dbReference type="InterPro" id="IPR018392">
    <property type="entry name" value="LysM"/>
</dbReference>
<dbReference type="PROSITE" id="PS51904">
    <property type="entry name" value="GLYCOSYL_HYDROL_F25_2"/>
    <property type="match status" value="1"/>
</dbReference>
<dbReference type="Pfam" id="PF01183">
    <property type="entry name" value="Glyco_hydro_25"/>
    <property type="match status" value="1"/>
</dbReference>
<gene>
    <name evidence="5" type="ORF">DXA22_10285</name>
</gene>
<evidence type="ECO:0000256" key="2">
    <source>
        <dbReference type="ARBA" id="ARBA00022801"/>
    </source>
</evidence>
<keyword evidence="3" id="KW-0326">Glycosidase</keyword>
<organism evidence="5 6">
    <name type="scientific">Bifidobacterium pseudocatenulatum</name>
    <dbReference type="NCBI Taxonomy" id="28026"/>
    <lineage>
        <taxon>Bacteria</taxon>
        <taxon>Bacillati</taxon>
        <taxon>Actinomycetota</taxon>
        <taxon>Actinomycetes</taxon>
        <taxon>Bifidobacteriales</taxon>
        <taxon>Bifidobacteriaceae</taxon>
        <taxon>Bifidobacterium</taxon>
    </lineage>
</organism>
<proteinExistence type="inferred from homology"/>
<protein>
    <submittedName>
        <fullName evidence="5">LysM peptidoglycan-binding domain-containing protein</fullName>
    </submittedName>
</protein>
<dbReference type="CDD" id="cd00118">
    <property type="entry name" value="LysM"/>
    <property type="match status" value="2"/>
</dbReference>
<dbReference type="PROSITE" id="PS51782">
    <property type="entry name" value="LYSM"/>
    <property type="match status" value="2"/>
</dbReference>
<dbReference type="SUPFAM" id="SSF54106">
    <property type="entry name" value="LysM domain"/>
    <property type="match status" value="2"/>
</dbReference>
<dbReference type="InterPro" id="IPR002053">
    <property type="entry name" value="Glyco_hydro_25"/>
</dbReference>
<dbReference type="GO" id="GO:0009253">
    <property type="term" value="P:peptidoglycan catabolic process"/>
    <property type="evidence" value="ECO:0007669"/>
    <property type="project" value="InterPro"/>
</dbReference>
<accession>A0A413KAF9</accession>
<name>A0A413KAF9_BIFPS</name>
<evidence type="ECO:0000313" key="6">
    <source>
        <dbReference type="Proteomes" id="UP000284163"/>
    </source>
</evidence>
<dbReference type="InterPro" id="IPR036779">
    <property type="entry name" value="LysM_dom_sf"/>
</dbReference>
<feature type="domain" description="LysM" evidence="4">
    <location>
        <begin position="278"/>
        <end position="322"/>
    </location>
</feature>
<dbReference type="Proteomes" id="UP000284163">
    <property type="component" value="Unassembled WGS sequence"/>
</dbReference>
<reference evidence="5 6" key="1">
    <citation type="submission" date="2018-08" db="EMBL/GenBank/DDBJ databases">
        <title>A genome reference for cultivated species of the human gut microbiota.</title>
        <authorList>
            <person name="Zou Y."/>
            <person name="Xue W."/>
            <person name="Luo G."/>
        </authorList>
    </citation>
    <scope>NUCLEOTIDE SEQUENCE [LARGE SCALE GENOMIC DNA]</scope>
    <source>
        <strain evidence="5 6">CF01-1</strain>
    </source>
</reference>